<evidence type="ECO:0000313" key="3">
    <source>
        <dbReference type="Proteomes" id="UP000240042"/>
    </source>
</evidence>
<organism evidence="2 3">
    <name type="scientific">Brevinema andersonii</name>
    <dbReference type="NCBI Taxonomy" id="34097"/>
    <lineage>
        <taxon>Bacteria</taxon>
        <taxon>Pseudomonadati</taxon>
        <taxon>Spirochaetota</taxon>
        <taxon>Spirochaetia</taxon>
        <taxon>Brevinematales</taxon>
        <taxon>Brevinemataceae</taxon>
        <taxon>Brevinema</taxon>
    </lineage>
</organism>
<keyword evidence="1" id="KW-0812">Transmembrane</keyword>
<dbReference type="RefSeq" id="WP_092316876.1">
    <property type="nucleotide sequence ID" value="NZ_FOKY01000001.1"/>
</dbReference>
<evidence type="ECO:0000313" key="2">
    <source>
        <dbReference type="EMBL" id="SFB67116.1"/>
    </source>
</evidence>
<feature type="transmembrane region" description="Helical" evidence="1">
    <location>
        <begin position="32"/>
        <end position="51"/>
    </location>
</feature>
<dbReference type="STRING" id="34097.SAMN02745150_00024"/>
<dbReference type="Proteomes" id="UP000240042">
    <property type="component" value="Unassembled WGS sequence"/>
</dbReference>
<name>A0A1I1CYJ6_BREAD</name>
<keyword evidence="1" id="KW-0472">Membrane</keyword>
<dbReference type="EMBL" id="FOKY01000001">
    <property type="protein sequence ID" value="SFB67116.1"/>
    <property type="molecule type" value="Genomic_DNA"/>
</dbReference>
<protein>
    <submittedName>
        <fullName evidence="2">Uncharacterized protein</fullName>
    </submittedName>
</protein>
<feature type="transmembrane region" description="Helical" evidence="1">
    <location>
        <begin position="216"/>
        <end position="240"/>
    </location>
</feature>
<dbReference type="AlphaFoldDB" id="A0A1I1CYJ6"/>
<feature type="transmembrane region" description="Helical" evidence="1">
    <location>
        <begin position="63"/>
        <end position="80"/>
    </location>
</feature>
<evidence type="ECO:0000256" key="1">
    <source>
        <dbReference type="SAM" id="Phobius"/>
    </source>
</evidence>
<keyword evidence="3" id="KW-1185">Reference proteome</keyword>
<accession>A0A1I1CYJ6</accession>
<proteinExistence type="predicted"/>
<keyword evidence="1" id="KW-1133">Transmembrane helix</keyword>
<feature type="transmembrane region" description="Helical" evidence="1">
    <location>
        <begin position="246"/>
        <end position="269"/>
    </location>
</feature>
<gene>
    <name evidence="2" type="ORF">SAMN02745150_00024</name>
</gene>
<sequence length="284" mass="32527">MIRIVLSLVLLLGINSFIFVHKYMTSGVETALEYMLSQFILMSGVCFLIIWPLNLSKKSHSSSLSIIFYIVLIWIIHLSVREVFVPKTDTNNLKHGLVIQTSIGTFSFGAVQKEDKYYIINNAAFFLDKFIIYAPFAEVSQNMLSMQQGSCFIWSNNTASDPKTLTNTLTIPLPFDMDRFYRSWNLDSSGYTPILYLLADKDILFNPYMKPFRKKWLLALLGYAVDLIFLMLVGAFSVAYTNKLDWHGIKFVGCMAFYAVLIPSVVVLYDYLILLSNIMVNVWL</sequence>
<reference evidence="3" key="1">
    <citation type="submission" date="2016-10" db="EMBL/GenBank/DDBJ databases">
        <authorList>
            <person name="Varghese N."/>
            <person name="Submissions S."/>
        </authorList>
    </citation>
    <scope>NUCLEOTIDE SEQUENCE [LARGE SCALE GENOMIC DNA]</scope>
    <source>
        <strain evidence="3">ATCC 43811</strain>
    </source>
</reference>